<evidence type="ECO:0000313" key="5">
    <source>
        <dbReference type="Proteomes" id="UP001152799"/>
    </source>
</evidence>
<comment type="subcellular location">
    <subcellularLocation>
        <location evidence="1">Nucleus</location>
    </subcellularLocation>
</comment>
<dbReference type="Proteomes" id="UP001152799">
    <property type="component" value="Chromosome 6"/>
</dbReference>
<dbReference type="PANTHER" id="PTHR46457:SF1">
    <property type="entry name" value="DNA REPAIR PROTEIN RAD51 HOMOLOG 4"/>
    <property type="match status" value="1"/>
</dbReference>
<dbReference type="GO" id="GO:0000400">
    <property type="term" value="F:four-way junction DNA binding"/>
    <property type="evidence" value="ECO:0007669"/>
    <property type="project" value="TreeGrafter"/>
</dbReference>
<protein>
    <recommendedName>
        <fullName evidence="3">Rad51-like C-terminal domain-containing protein</fullName>
    </recommendedName>
</protein>
<organism evidence="4 5">
    <name type="scientific">Ceutorhynchus assimilis</name>
    <name type="common">cabbage seed weevil</name>
    <dbReference type="NCBI Taxonomy" id="467358"/>
    <lineage>
        <taxon>Eukaryota</taxon>
        <taxon>Metazoa</taxon>
        <taxon>Ecdysozoa</taxon>
        <taxon>Arthropoda</taxon>
        <taxon>Hexapoda</taxon>
        <taxon>Insecta</taxon>
        <taxon>Pterygota</taxon>
        <taxon>Neoptera</taxon>
        <taxon>Endopterygota</taxon>
        <taxon>Coleoptera</taxon>
        <taxon>Polyphaga</taxon>
        <taxon>Cucujiformia</taxon>
        <taxon>Curculionidae</taxon>
        <taxon>Ceutorhynchinae</taxon>
        <taxon>Ceutorhynchus</taxon>
    </lineage>
</organism>
<evidence type="ECO:0000256" key="1">
    <source>
        <dbReference type="ARBA" id="ARBA00004123"/>
    </source>
</evidence>
<dbReference type="GO" id="GO:0008094">
    <property type="term" value="F:ATP-dependent activity, acting on DNA"/>
    <property type="evidence" value="ECO:0007669"/>
    <property type="project" value="TreeGrafter"/>
</dbReference>
<dbReference type="InterPro" id="IPR013632">
    <property type="entry name" value="Rad51_C"/>
</dbReference>
<dbReference type="PANTHER" id="PTHR46457">
    <property type="entry name" value="DNA REPAIR PROTEIN RAD51 HOMOLOG 4"/>
    <property type="match status" value="1"/>
</dbReference>
<evidence type="ECO:0000313" key="4">
    <source>
        <dbReference type="EMBL" id="CAG9770612.1"/>
    </source>
</evidence>
<dbReference type="GO" id="GO:0000724">
    <property type="term" value="P:double-strand break repair via homologous recombination"/>
    <property type="evidence" value="ECO:0007669"/>
    <property type="project" value="TreeGrafter"/>
</dbReference>
<keyword evidence="2" id="KW-0539">Nucleus</keyword>
<dbReference type="InterPro" id="IPR051988">
    <property type="entry name" value="HRR_RAD51_Paralog"/>
</dbReference>
<dbReference type="GO" id="GO:0005815">
    <property type="term" value="C:microtubule organizing center"/>
    <property type="evidence" value="ECO:0007669"/>
    <property type="project" value="TreeGrafter"/>
</dbReference>
<reference evidence="4" key="1">
    <citation type="submission" date="2022-01" db="EMBL/GenBank/DDBJ databases">
        <authorList>
            <person name="King R."/>
        </authorList>
    </citation>
    <scope>NUCLEOTIDE SEQUENCE</scope>
</reference>
<sequence>MLSSISHKRLTDNVVHSLKKKKINSILDLMNLDNGVIERYTSLTFQEIIELKKDLSKTYSAPPITGYTCYQKLMSHSHSALISTGYPKLDDLLDGGFYTGTIYEFCALPDCNRLKFTLTLLRNIMCNNNSIHVGILDTNRQYSASLMKTILSKKKTEEECWNLLKNISVKHISNKYMLISELFNIKKQLENGELCADIIVIHTIPSLFLGTKDVTERNHMLNHLANILRYIANEHNVVFILTNLITTWNKGSFQDHQETGEKVACGKYWQTVPDVRVRINRMALDEHECILLKSNTISIYE</sequence>
<accession>A0A9N9MUA2</accession>
<dbReference type="GO" id="GO:0000723">
    <property type="term" value="P:telomere maintenance"/>
    <property type="evidence" value="ECO:0007669"/>
    <property type="project" value="TreeGrafter"/>
</dbReference>
<evidence type="ECO:0000259" key="3">
    <source>
        <dbReference type="Pfam" id="PF08423"/>
    </source>
</evidence>
<dbReference type="GO" id="GO:0003697">
    <property type="term" value="F:single-stranded DNA binding"/>
    <property type="evidence" value="ECO:0007669"/>
    <property type="project" value="TreeGrafter"/>
</dbReference>
<keyword evidence="5" id="KW-1185">Reference proteome</keyword>
<dbReference type="GO" id="GO:0005657">
    <property type="term" value="C:replication fork"/>
    <property type="evidence" value="ECO:0007669"/>
    <property type="project" value="TreeGrafter"/>
</dbReference>
<dbReference type="GO" id="GO:0007131">
    <property type="term" value="P:reciprocal meiotic recombination"/>
    <property type="evidence" value="ECO:0007669"/>
    <property type="project" value="TreeGrafter"/>
</dbReference>
<dbReference type="SUPFAM" id="SSF52540">
    <property type="entry name" value="P-loop containing nucleoside triphosphate hydrolases"/>
    <property type="match status" value="1"/>
</dbReference>
<dbReference type="OrthoDB" id="336321at2759"/>
<dbReference type="GO" id="GO:0042148">
    <property type="term" value="P:DNA strand invasion"/>
    <property type="evidence" value="ECO:0007669"/>
    <property type="project" value="TreeGrafter"/>
</dbReference>
<dbReference type="Gene3D" id="3.40.50.300">
    <property type="entry name" value="P-loop containing nucleotide triphosphate hydrolases"/>
    <property type="match status" value="1"/>
</dbReference>
<dbReference type="EMBL" id="OU892282">
    <property type="protein sequence ID" value="CAG9770612.1"/>
    <property type="molecule type" value="Genomic_DNA"/>
</dbReference>
<proteinExistence type="predicted"/>
<evidence type="ECO:0000256" key="2">
    <source>
        <dbReference type="ARBA" id="ARBA00023242"/>
    </source>
</evidence>
<name>A0A9N9MUA2_9CUCU</name>
<gene>
    <name evidence="4" type="ORF">CEUTPL_LOCUS11062</name>
</gene>
<dbReference type="Pfam" id="PF08423">
    <property type="entry name" value="Rad51"/>
    <property type="match status" value="1"/>
</dbReference>
<dbReference type="AlphaFoldDB" id="A0A9N9MUA2"/>
<feature type="domain" description="Rad51-like C-terminal" evidence="3">
    <location>
        <begin position="81"/>
        <end position="292"/>
    </location>
</feature>
<dbReference type="GO" id="GO:0033063">
    <property type="term" value="C:Rad51B-Rad51C-Rad51D-XRCC2 complex"/>
    <property type="evidence" value="ECO:0007669"/>
    <property type="project" value="TreeGrafter"/>
</dbReference>
<dbReference type="InterPro" id="IPR027417">
    <property type="entry name" value="P-loop_NTPase"/>
</dbReference>